<dbReference type="Proteomes" id="UP000540698">
    <property type="component" value="Unassembled WGS sequence"/>
</dbReference>
<dbReference type="PANTHER" id="PTHR40087">
    <property type="entry name" value="PHENOLIC ACID DECARBOXYLASE PADC"/>
    <property type="match status" value="1"/>
</dbReference>
<dbReference type="Gene3D" id="2.40.128.20">
    <property type="match status" value="1"/>
</dbReference>
<dbReference type="InterPro" id="IPR012674">
    <property type="entry name" value="Calycin"/>
</dbReference>
<dbReference type="Pfam" id="PF05870">
    <property type="entry name" value="PA_decarbox"/>
    <property type="match status" value="1"/>
</dbReference>
<dbReference type="RefSeq" id="WP_062969078.1">
    <property type="nucleotide sequence ID" value="NZ_JAAXOS010000010.1"/>
</dbReference>
<dbReference type="AlphaFoldDB" id="A0A7X6L740"/>
<keyword evidence="2" id="KW-1185">Reference proteome</keyword>
<evidence type="ECO:0000313" key="2">
    <source>
        <dbReference type="Proteomes" id="UP000540698"/>
    </source>
</evidence>
<dbReference type="SUPFAM" id="SSF50814">
    <property type="entry name" value="Lipocalins"/>
    <property type="match status" value="1"/>
</dbReference>
<dbReference type="InterPro" id="IPR008729">
    <property type="entry name" value="PA_de_COase"/>
</dbReference>
<comment type="caution">
    <text evidence="1">The sequence shown here is derived from an EMBL/GenBank/DDBJ whole genome shotgun (WGS) entry which is preliminary data.</text>
</comment>
<proteinExistence type="predicted"/>
<dbReference type="PANTHER" id="PTHR40087:SF1">
    <property type="entry name" value="PHENOLIC ACID DECARBOXYLASE PADC"/>
    <property type="match status" value="1"/>
</dbReference>
<dbReference type="GO" id="GO:0016831">
    <property type="term" value="F:carboxy-lyase activity"/>
    <property type="evidence" value="ECO:0007669"/>
    <property type="project" value="InterPro"/>
</dbReference>
<reference evidence="1 2" key="1">
    <citation type="submission" date="2020-04" db="EMBL/GenBank/DDBJ databases">
        <title>MicrobeNet Type strains.</title>
        <authorList>
            <person name="Nicholson A.C."/>
        </authorList>
    </citation>
    <scope>NUCLEOTIDE SEQUENCE [LARGE SCALE GENOMIC DNA]</scope>
    <source>
        <strain evidence="1 2">DSM 44956</strain>
    </source>
</reference>
<sequence length="176" mass="20441">MSVPRRTEDSEPPMAELTGLVGHRFLYRYDNGWRYEMYVKNNHTIDYRIHSGMVGGRWVKDQHVDAVRITTDHFKVSWTEPTGTSVAVDILPARRLLHGVIFFPRWVHEHPERTVLFQNEFLDRMTSYRDQGPTYPIHVVSELATITWYEHVGENDDAVIACAPDELPSGYADRVN</sequence>
<organism evidence="1 2">
    <name type="scientific">Nocardia gamkensis</name>
    <dbReference type="NCBI Taxonomy" id="352869"/>
    <lineage>
        <taxon>Bacteria</taxon>
        <taxon>Bacillati</taxon>
        <taxon>Actinomycetota</taxon>
        <taxon>Actinomycetes</taxon>
        <taxon>Mycobacteriales</taxon>
        <taxon>Nocardiaceae</taxon>
        <taxon>Nocardia</taxon>
    </lineage>
</organism>
<dbReference type="CDD" id="cd14241">
    <property type="entry name" value="PAD"/>
    <property type="match status" value="1"/>
</dbReference>
<gene>
    <name evidence="1" type="ORF">HGB38_21675</name>
</gene>
<evidence type="ECO:0000313" key="1">
    <source>
        <dbReference type="EMBL" id="NKY28805.1"/>
    </source>
</evidence>
<name>A0A7X6L740_9NOCA</name>
<accession>A0A7X6L740</accession>
<protein>
    <submittedName>
        <fullName evidence="1">Phenolic acid decarboxylase</fullName>
    </submittedName>
</protein>
<dbReference type="EMBL" id="JAAXOS010000010">
    <property type="protein sequence ID" value="NKY28805.1"/>
    <property type="molecule type" value="Genomic_DNA"/>
</dbReference>